<organism evidence="6 7">
    <name type="scientific">Genlisea aurea</name>
    <dbReference type="NCBI Taxonomy" id="192259"/>
    <lineage>
        <taxon>Eukaryota</taxon>
        <taxon>Viridiplantae</taxon>
        <taxon>Streptophyta</taxon>
        <taxon>Embryophyta</taxon>
        <taxon>Tracheophyta</taxon>
        <taxon>Spermatophyta</taxon>
        <taxon>Magnoliopsida</taxon>
        <taxon>eudicotyledons</taxon>
        <taxon>Gunneridae</taxon>
        <taxon>Pentapetalae</taxon>
        <taxon>asterids</taxon>
        <taxon>lamiids</taxon>
        <taxon>Lamiales</taxon>
        <taxon>Lentibulariaceae</taxon>
        <taxon>Genlisea</taxon>
    </lineage>
</organism>
<dbReference type="PROSITE" id="PS50888">
    <property type="entry name" value="BHLH"/>
    <property type="match status" value="1"/>
</dbReference>
<feature type="domain" description="BHLH" evidence="5">
    <location>
        <begin position="1"/>
        <end position="48"/>
    </location>
</feature>
<keyword evidence="3" id="KW-0804">Transcription</keyword>
<reference evidence="6 7" key="1">
    <citation type="journal article" date="2013" name="BMC Genomics">
        <title>The miniature genome of a carnivorous plant Genlisea aurea contains a low number of genes and short non-coding sequences.</title>
        <authorList>
            <person name="Leushkin E.V."/>
            <person name="Sutormin R.A."/>
            <person name="Nabieva E.R."/>
            <person name="Penin A.A."/>
            <person name="Kondrashov A.S."/>
            <person name="Logacheva M.D."/>
        </authorList>
    </citation>
    <scope>NUCLEOTIDE SEQUENCE [LARGE SCALE GENOMIC DNA]</scope>
</reference>
<dbReference type="PANTHER" id="PTHR46665">
    <property type="entry name" value="TRANSCRIPTION FACTOR BHLH041-RELATED-RELATED"/>
    <property type="match status" value="1"/>
</dbReference>
<feature type="non-terminal residue" evidence="6">
    <location>
        <position position="135"/>
    </location>
</feature>
<evidence type="ECO:0000256" key="2">
    <source>
        <dbReference type="ARBA" id="ARBA00023015"/>
    </source>
</evidence>
<dbReference type="SMART" id="SM00353">
    <property type="entry name" value="HLH"/>
    <property type="match status" value="1"/>
</dbReference>
<evidence type="ECO:0000256" key="4">
    <source>
        <dbReference type="ARBA" id="ARBA00023242"/>
    </source>
</evidence>
<protein>
    <recommendedName>
        <fullName evidence="5">BHLH domain-containing protein</fullName>
    </recommendedName>
</protein>
<comment type="subcellular location">
    <subcellularLocation>
        <location evidence="1">Nucleus</location>
    </subcellularLocation>
</comment>
<sequence>QLHHIISERRRREKLNESFHLLRSLLPSCPKKDKASVLSYTTEYIAALKIQVEEVRRRNQALLLESRNPNVQIERAPPPAGTGGGSSRLVVLRIGLTRSVVAAAESSGGNKALNLTIGILDFLKQFKNVNLVSLE</sequence>
<dbReference type="Pfam" id="PF00010">
    <property type="entry name" value="HLH"/>
    <property type="match status" value="1"/>
</dbReference>
<gene>
    <name evidence="6" type="ORF">M569_10266</name>
</gene>
<keyword evidence="2" id="KW-0805">Transcription regulation</keyword>
<dbReference type="AlphaFoldDB" id="S8CIL5"/>
<dbReference type="Proteomes" id="UP000015453">
    <property type="component" value="Unassembled WGS sequence"/>
</dbReference>
<accession>S8CIL5</accession>
<feature type="non-terminal residue" evidence="6">
    <location>
        <position position="1"/>
    </location>
</feature>
<evidence type="ECO:0000259" key="5">
    <source>
        <dbReference type="PROSITE" id="PS50888"/>
    </source>
</evidence>
<name>S8CIL5_9LAMI</name>
<proteinExistence type="predicted"/>
<evidence type="ECO:0000256" key="3">
    <source>
        <dbReference type="ARBA" id="ARBA00023163"/>
    </source>
</evidence>
<dbReference type="InterPro" id="IPR011598">
    <property type="entry name" value="bHLH_dom"/>
</dbReference>
<comment type="caution">
    <text evidence="6">The sequence shown here is derived from an EMBL/GenBank/DDBJ whole genome shotgun (WGS) entry which is preliminary data.</text>
</comment>
<dbReference type="GO" id="GO:0005634">
    <property type="term" value="C:nucleus"/>
    <property type="evidence" value="ECO:0007669"/>
    <property type="project" value="UniProtKB-SubCell"/>
</dbReference>
<dbReference type="GO" id="GO:0046983">
    <property type="term" value="F:protein dimerization activity"/>
    <property type="evidence" value="ECO:0007669"/>
    <property type="project" value="InterPro"/>
</dbReference>
<keyword evidence="7" id="KW-1185">Reference proteome</keyword>
<dbReference type="PANTHER" id="PTHR46665:SF1">
    <property type="entry name" value="SPERMATOGENESIS- AND OOGENESIS-SPECIFIC BASIC HELIX-LOOP-HELIX-CONTAINING PROTEIN 1"/>
    <property type="match status" value="1"/>
</dbReference>
<keyword evidence="4" id="KW-0539">Nucleus</keyword>
<evidence type="ECO:0000313" key="7">
    <source>
        <dbReference type="Proteomes" id="UP000015453"/>
    </source>
</evidence>
<evidence type="ECO:0000256" key="1">
    <source>
        <dbReference type="ARBA" id="ARBA00004123"/>
    </source>
</evidence>
<dbReference type="Gene3D" id="4.10.280.10">
    <property type="entry name" value="Helix-loop-helix DNA-binding domain"/>
    <property type="match status" value="1"/>
</dbReference>
<dbReference type="EMBL" id="AUSU01004776">
    <property type="protein sequence ID" value="EPS64516.1"/>
    <property type="molecule type" value="Genomic_DNA"/>
</dbReference>
<dbReference type="InterPro" id="IPR036638">
    <property type="entry name" value="HLH_DNA-bd_sf"/>
</dbReference>
<dbReference type="SUPFAM" id="SSF47459">
    <property type="entry name" value="HLH, helix-loop-helix DNA-binding domain"/>
    <property type="match status" value="1"/>
</dbReference>
<dbReference type="OrthoDB" id="5778525at2759"/>
<evidence type="ECO:0000313" key="6">
    <source>
        <dbReference type="EMBL" id="EPS64516.1"/>
    </source>
</evidence>
<dbReference type="InterPro" id="IPR044658">
    <property type="entry name" value="bHLH92/bHLH041-like"/>
</dbReference>